<gene>
    <name evidence="1" type="ORF">EXN66_Car016537</name>
</gene>
<sequence length="49" mass="5830">MVKVTAKKKAMRKQVEKSQTKTTAFLKIFHEANPFWKLRKFLTFFEAVP</sequence>
<keyword evidence="2" id="KW-1185">Reference proteome</keyword>
<dbReference type="EMBL" id="CM015727">
    <property type="protein sequence ID" value="KAF3700849.1"/>
    <property type="molecule type" value="Genomic_DNA"/>
</dbReference>
<accession>A0A6G1QEM3</accession>
<organism evidence="1 2">
    <name type="scientific">Channa argus</name>
    <name type="common">Northern snakehead</name>
    <name type="synonym">Ophicephalus argus</name>
    <dbReference type="NCBI Taxonomy" id="215402"/>
    <lineage>
        <taxon>Eukaryota</taxon>
        <taxon>Metazoa</taxon>
        <taxon>Chordata</taxon>
        <taxon>Craniata</taxon>
        <taxon>Vertebrata</taxon>
        <taxon>Euteleostomi</taxon>
        <taxon>Actinopterygii</taxon>
        <taxon>Neopterygii</taxon>
        <taxon>Teleostei</taxon>
        <taxon>Neoteleostei</taxon>
        <taxon>Acanthomorphata</taxon>
        <taxon>Anabantaria</taxon>
        <taxon>Anabantiformes</taxon>
        <taxon>Channoidei</taxon>
        <taxon>Channidae</taxon>
        <taxon>Channa</taxon>
    </lineage>
</organism>
<evidence type="ECO:0000313" key="2">
    <source>
        <dbReference type="Proteomes" id="UP000503349"/>
    </source>
</evidence>
<reference evidence="2" key="2">
    <citation type="submission" date="2019-02" db="EMBL/GenBank/DDBJ databases">
        <title>Opniocepnalus argus Var Kimnra genome.</title>
        <authorList>
            <person name="Zhou C."/>
            <person name="Xiao S."/>
        </authorList>
    </citation>
    <scope>NUCLEOTIDE SEQUENCE [LARGE SCALE GENOMIC DNA]</scope>
</reference>
<evidence type="ECO:0000313" key="1">
    <source>
        <dbReference type="EMBL" id="KAF3700849.1"/>
    </source>
</evidence>
<reference evidence="1 2" key="1">
    <citation type="submission" date="2019-02" db="EMBL/GenBank/DDBJ databases">
        <title>Opniocepnalus argus genome.</title>
        <authorList>
            <person name="Zhou C."/>
            <person name="Xiao S."/>
        </authorList>
    </citation>
    <scope>NUCLEOTIDE SEQUENCE [LARGE SCALE GENOMIC DNA]</scope>
    <source>
        <strain evidence="1">OARG1902GOOAL</strain>
        <tissue evidence="1">Muscle</tissue>
    </source>
</reference>
<name>A0A6G1QEM3_CHAAH</name>
<dbReference type="Proteomes" id="UP000503349">
    <property type="component" value="Chromosome 16"/>
</dbReference>
<proteinExistence type="predicted"/>
<dbReference type="AlphaFoldDB" id="A0A6G1QEM3"/>
<protein>
    <submittedName>
        <fullName evidence="1">Uncharacterized protein</fullName>
    </submittedName>
</protein>